<name>A0A7J6DFQ4_9TELE</name>
<sequence length="144" mass="16027">MSKFKKVRFNKQVETMGNHAVQHLLHRPLGFLYLTLAQDEDCCPQYITKVKKSTRNKAISYRKQELGGRCDFPAIVTLGNGLTTVAASSDTGQQVNHTRVQDLVTVLACQEIILGNGLNTDVIYGSLLSAMEMKKSLLENRLSN</sequence>
<dbReference type="Pfam" id="PF00048">
    <property type="entry name" value="IL8"/>
    <property type="match status" value="1"/>
</dbReference>
<gene>
    <name evidence="2" type="ORF">G5714_002398</name>
</gene>
<dbReference type="EMBL" id="JAAMOB010000002">
    <property type="protein sequence ID" value="KAF4117845.1"/>
    <property type="molecule type" value="Genomic_DNA"/>
</dbReference>
<dbReference type="Gene3D" id="2.40.50.40">
    <property type="match status" value="1"/>
</dbReference>
<dbReference type="Proteomes" id="UP000579812">
    <property type="component" value="Unassembled WGS sequence"/>
</dbReference>
<dbReference type="AlphaFoldDB" id="A0A7J6DFQ4"/>
<feature type="domain" description="Chemokine interleukin-8-like" evidence="1">
    <location>
        <begin position="40"/>
        <end position="79"/>
    </location>
</feature>
<dbReference type="GO" id="GO:0006955">
    <property type="term" value="P:immune response"/>
    <property type="evidence" value="ECO:0007669"/>
    <property type="project" value="InterPro"/>
</dbReference>
<dbReference type="GO" id="GO:0005576">
    <property type="term" value="C:extracellular region"/>
    <property type="evidence" value="ECO:0007669"/>
    <property type="project" value="InterPro"/>
</dbReference>
<protein>
    <recommendedName>
        <fullName evidence="1">Chemokine interleukin-8-like domain-containing protein</fullName>
    </recommendedName>
</protein>
<evidence type="ECO:0000313" key="3">
    <source>
        <dbReference type="Proteomes" id="UP000579812"/>
    </source>
</evidence>
<proteinExistence type="predicted"/>
<dbReference type="GO" id="GO:0008009">
    <property type="term" value="F:chemokine activity"/>
    <property type="evidence" value="ECO:0007669"/>
    <property type="project" value="InterPro"/>
</dbReference>
<accession>A0A7J6DFQ4</accession>
<reference evidence="2 3" key="1">
    <citation type="submission" date="2020-04" db="EMBL/GenBank/DDBJ databases">
        <title>Chromosome-level genome assembly of a cyprinid fish Onychostoma macrolepis by integration of Nanopore Sequencing, Bionano and Hi-C technology.</title>
        <authorList>
            <person name="Wang D."/>
        </authorList>
    </citation>
    <scope>NUCLEOTIDE SEQUENCE [LARGE SCALE GENOMIC DNA]</scope>
    <source>
        <strain evidence="2">SWU-2019</strain>
        <tissue evidence="2">Muscle</tissue>
    </source>
</reference>
<dbReference type="InterPro" id="IPR001811">
    <property type="entry name" value="Chemokine_IL8-like_dom"/>
</dbReference>
<comment type="caution">
    <text evidence="2">The sequence shown here is derived from an EMBL/GenBank/DDBJ whole genome shotgun (WGS) entry which is preliminary data.</text>
</comment>
<evidence type="ECO:0000313" key="2">
    <source>
        <dbReference type="EMBL" id="KAF4117845.1"/>
    </source>
</evidence>
<keyword evidence="3" id="KW-1185">Reference proteome</keyword>
<organism evidence="2 3">
    <name type="scientific">Onychostoma macrolepis</name>
    <dbReference type="NCBI Taxonomy" id="369639"/>
    <lineage>
        <taxon>Eukaryota</taxon>
        <taxon>Metazoa</taxon>
        <taxon>Chordata</taxon>
        <taxon>Craniata</taxon>
        <taxon>Vertebrata</taxon>
        <taxon>Euteleostomi</taxon>
        <taxon>Actinopterygii</taxon>
        <taxon>Neopterygii</taxon>
        <taxon>Teleostei</taxon>
        <taxon>Ostariophysi</taxon>
        <taxon>Cypriniformes</taxon>
        <taxon>Cyprinidae</taxon>
        <taxon>Acrossocheilinae</taxon>
        <taxon>Onychostoma</taxon>
    </lineage>
</organism>
<evidence type="ECO:0000259" key="1">
    <source>
        <dbReference type="Pfam" id="PF00048"/>
    </source>
</evidence>